<dbReference type="EMBL" id="LXQA010037480">
    <property type="protein sequence ID" value="MCH98395.1"/>
    <property type="molecule type" value="Genomic_DNA"/>
</dbReference>
<protein>
    <submittedName>
        <fullName evidence="1">Uncharacterized protein</fullName>
    </submittedName>
</protein>
<sequence>GETVITVGVIWQHRVVRVVEMNPRVPERVKDCIRCRRYTVAITFVIPSLREKPL</sequence>
<dbReference type="AlphaFoldDB" id="A0A392NGZ9"/>
<dbReference type="Proteomes" id="UP000265520">
    <property type="component" value="Unassembled WGS sequence"/>
</dbReference>
<name>A0A392NGZ9_9FABA</name>
<proteinExistence type="predicted"/>
<organism evidence="1 2">
    <name type="scientific">Trifolium medium</name>
    <dbReference type="NCBI Taxonomy" id="97028"/>
    <lineage>
        <taxon>Eukaryota</taxon>
        <taxon>Viridiplantae</taxon>
        <taxon>Streptophyta</taxon>
        <taxon>Embryophyta</taxon>
        <taxon>Tracheophyta</taxon>
        <taxon>Spermatophyta</taxon>
        <taxon>Magnoliopsida</taxon>
        <taxon>eudicotyledons</taxon>
        <taxon>Gunneridae</taxon>
        <taxon>Pentapetalae</taxon>
        <taxon>rosids</taxon>
        <taxon>fabids</taxon>
        <taxon>Fabales</taxon>
        <taxon>Fabaceae</taxon>
        <taxon>Papilionoideae</taxon>
        <taxon>50 kb inversion clade</taxon>
        <taxon>NPAAA clade</taxon>
        <taxon>Hologalegina</taxon>
        <taxon>IRL clade</taxon>
        <taxon>Trifolieae</taxon>
        <taxon>Trifolium</taxon>
    </lineage>
</organism>
<evidence type="ECO:0000313" key="2">
    <source>
        <dbReference type="Proteomes" id="UP000265520"/>
    </source>
</evidence>
<feature type="non-terminal residue" evidence="1">
    <location>
        <position position="1"/>
    </location>
</feature>
<keyword evidence="2" id="KW-1185">Reference proteome</keyword>
<comment type="caution">
    <text evidence="1">The sequence shown here is derived from an EMBL/GenBank/DDBJ whole genome shotgun (WGS) entry which is preliminary data.</text>
</comment>
<evidence type="ECO:0000313" key="1">
    <source>
        <dbReference type="EMBL" id="MCH98395.1"/>
    </source>
</evidence>
<accession>A0A392NGZ9</accession>
<gene>
    <name evidence="1" type="ORF">A2U01_0019397</name>
</gene>
<reference evidence="1 2" key="1">
    <citation type="journal article" date="2018" name="Front. Plant Sci.">
        <title>Red Clover (Trifolium pratense) and Zigzag Clover (T. medium) - A Picture of Genomic Similarities and Differences.</title>
        <authorList>
            <person name="Dluhosova J."/>
            <person name="Istvanek J."/>
            <person name="Nedelnik J."/>
            <person name="Repkova J."/>
        </authorList>
    </citation>
    <scope>NUCLEOTIDE SEQUENCE [LARGE SCALE GENOMIC DNA]</scope>
    <source>
        <strain evidence="2">cv. 10/8</strain>
        <tissue evidence="1">Leaf</tissue>
    </source>
</reference>